<evidence type="ECO:0000313" key="2">
    <source>
        <dbReference type="Proteomes" id="UP000245910"/>
    </source>
</evidence>
<dbReference type="Proteomes" id="UP000245910">
    <property type="component" value="Chromosome II"/>
</dbReference>
<reference evidence="2" key="1">
    <citation type="submission" date="2014-10" db="EMBL/GenBank/DDBJ databases">
        <authorList>
            <person name="King R."/>
        </authorList>
    </citation>
    <scope>NUCLEOTIDE SEQUENCE [LARGE SCALE GENOMIC DNA]</scope>
    <source>
        <strain evidence="2">A3/5</strain>
    </source>
</reference>
<sequence>MTRTSLLNFVAITGPLLEAKAGPCRPTTTTMTSLAETSSAAAPDSATTRFGIATVTALADATTMTKTGLDDKTDNISPWTIGNLDITQREPHAGVNAVYAIQVAFRKT</sequence>
<dbReference type="STRING" id="56646.A0A2L2T3P3"/>
<name>A0A2L2T3P3_9HYPO</name>
<keyword evidence="2" id="KW-1185">Reference proteome</keyword>
<accession>A0A2L2T3P3</accession>
<organism evidence="1 2">
    <name type="scientific">Fusarium venenatum</name>
    <dbReference type="NCBI Taxonomy" id="56646"/>
    <lineage>
        <taxon>Eukaryota</taxon>
        <taxon>Fungi</taxon>
        <taxon>Dikarya</taxon>
        <taxon>Ascomycota</taxon>
        <taxon>Pezizomycotina</taxon>
        <taxon>Sordariomycetes</taxon>
        <taxon>Hypocreomycetidae</taxon>
        <taxon>Hypocreales</taxon>
        <taxon>Nectriaceae</taxon>
        <taxon>Fusarium</taxon>
    </lineage>
</organism>
<evidence type="ECO:0000313" key="1">
    <source>
        <dbReference type="EMBL" id="CEI62253.1"/>
    </source>
</evidence>
<dbReference type="AlphaFoldDB" id="A0A2L2T3P3"/>
<dbReference type="EMBL" id="LN649230">
    <property type="protein sequence ID" value="CEI62253.1"/>
    <property type="molecule type" value="Genomic_DNA"/>
</dbReference>
<proteinExistence type="predicted"/>
<protein>
    <submittedName>
        <fullName evidence="1">Uncharacterized protein</fullName>
    </submittedName>
</protein>